<dbReference type="GO" id="GO:0032807">
    <property type="term" value="C:DNA ligase IV complex"/>
    <property type="evidence" value="ECO:0007669"/>
    <property type="project" value="TreeGrafter"/>
</dbReference>
<evidence type="ECO:0000313" key="11">
    <source>
        <dbReference type="EMBL" id="KAJ8255641.1"/>
    </source>
</evidence>
<dbReference type="PANTHER" id="PTHR32235">
    <property type="entry name" value="NON-HOMOLOGOUS END-JOINING FACTOR 1"/>
    <property type="match status" value="1"/>
</dbReference>
<evidence type="ECO:0000256" key="3">
    <source>
        <dbReference type="ARBA" id="ARBA00023125"/>
    </source>
</evidence>
<dbReference type="CDD" id="cd22285">
    <property type="entry name" value="HD_XLF_N"/>
    <property type="match status" value="1"/>
</dbReference>
<comment type="subcellular location">
    <subcellularLocation>
        <location evidence="1">Nucleus</location>
    </subcellularLocation>
</comment>
<comment type="similarity">
    <text evidence="6">Belongs to the XRCC4-XLF family. XLF subfamily.</text>
</comment>
<dbReference type="InterPro" id="IPR052287">
    <property type="entry name" value="NHEJ_factor"/>
</dbReference>
<dbReference type="GO" id="GO:0006303">
    <property type="term" value="P:double-strand break repair via nonhomologous end joining"/>
    <property type="evidence" value="ECO:0007669"/>
    <property type="project" value="TreeGrafter"/>
</dbReference>
<dbReference type="Pfam" id="PF21928">
    <property type="entry name" value="XLF_CC"/>
    <property type="match status" value="1"/>
</dbReference>
<keyword evidence="4" id="KW-0234">DNA repair</keyword>
<dbReference type="EMBL" id="JAFJMO010000015">
    <property type="protein sequence ID" value="KAJ8255641.1"/>
    <property type="molecule type" value="Genomic_DNA"/>
</dbReference>
<evidence type="ECO:0000256" key="6">
    <source>
        <dbReference type="ARBA" id="ARBA00025747"/>
    </source>
</evidence>
<evidence type="ECO:0000256" key="4">
    <source>
        <dbReference type="ARBA" id="ARBA00023204"/>
    </source>
</evidence>
<dbReference type="AlphaFoldDB" id="A0A9Q1D0W2"/>
<dbReference type="GO" id="GO:0045027">
    <property type="term" value="F:DNA end binding"/>
    <property type="evidence" value="ECO:0007669"/>
    <property type="project" value="TreeGrafter"/>
</dbReference>
<dbReference type="Gene3D" id="2.170.210.10">
    <property type="entry name" value="DNA double-strand break repair and VJ recombination XRCC4, N-terminal"/>
    <property type="match status" value="1"/>
</dbReference>
<evidence type="ECO:0000256" key="1">
    <source>
        <dbReference type="ARBA" id="ARBA00004123"/>
    </source>
</evidence>
<evidence type="ECO:0000256" key="5">
    <source>
        <dbReference type="ARBA" id="ARBA00023242"/>
    </source>
</evidence>
<evidence type="ECO:0000259" key="10">
    <source>
        <dbReference type="Pfam" id="PF21928"/>
    </source>
</evidence>
<dbReference type="OrthoDB" id="2155935at2759"/>
<accession>A0A9Q1D0W2</accession>
<evidence type="ECO:0000256" key="8">
    <source>
        <dbReference type="SAM" id="MobiDB-lite"/>
    </source>
</evidence>
<feature type="domain" description="XLF-like coiled-coil region" evidence="10">
    <location>
        <begin position="138"/>
        <end position="184"/>
    </location>
</feature>
<feature type="region of interest" description="Disordered" evidence="8">
    <location>
        <begin position="232"/>
        <end position="325"/>
    </location>
</feature>
<evidence type="ECO:0000256" key="7">
    <source>
        <dbReference type="ARBA" id="ARBA00044529"/>
    </source>
</evidence>
<dbReference type="FunFam" id="2.170.210.10:FF:000001">
    <property type="entry name" value="Non-homologous end-joining factor 1"/>
    <property type="match status" value="1"/>
</dbReference>
<feature type="compositionally biased region" description="Basic residues" evidence="8">
    <location>
        <begin position="313"/>
        <end position="325"/>
    </location>
</feature>
<feature type="domain" description="XLF-like N-terminal" evidence="9">
    <location>
        <begin position="15"/>
        <end position="133"/>
    </location>
</feature>
<name>A0A9Q1D0W2_CONCO</name>
<reference evidence="11" key="1">
    <citation type="journal article" date="2023" name="Science">
        <title>Genome structures resolve the early diversification of teleost fishes.</title>
        <authorList>
            <person name="Parey E."/>
            <person name="Louis A."/>
            <person name="Montfort J."/>
            <person name="Bouchez O."/>
            <person name="Roques C."/>
            <person name="Iampietro C."/>
            <person name="Lluch J."/>
            <person name="Castinel A."/>
            <person name="Donnadieu C."/>
            <person name="Desvignes T."/>
            <person name="Floi Bucao C."/>
            <person name="Jouanno E."/>
            <person name="Wen M."/>
            <person name="Mejri S."/>
            <person name="Dirks R."/>
            <person name="Jansen H."/>
            <person name="Henkel C."/>
            <person name="Chen W.J."/>
            <person name="Zahm M."/>
            <person name="Cabau C."/>
            <person name="Klopp C."/>
            <person name="Thompson A.W."/>
            <person name="Robinson-Rechavi M."/>
            <person name="Braasch I."/>
            <person name="Lecointre G."/>
            <person name="Bobe J."/>
            <person name="Postlethwait J.H."/>
            <person name="Berthelot C."/>
            <person name="Roest Crollius H."/>
            <person name="Guiguen Y."/>
        </authorList>
    </citation>
    <scope>NUCLEOTIDE SEQUENCE</scope>
    <source>
        <strain evidence="11">Concon-B</strain>
    </source>
</reference>
<protein>
    <recommendedName>
        <fullName evidence="7">Non-homologous end-joining factor 1</fullName>
    </recommendedName>
</protein>
<dbReference type="Pfam" id="PF09302">
    <property type="entry name" value="XLF"/>
    <property type="match status" value="1"/>
</dbReference>
<dbReference type="Gene3D" id="1.10.287.450">
    <property type="entry name" value="Helix hairpin bin"/>
    <property type="match status" value="1"/>
</dbReference>
<keyword evidence="12" id="KW-1185">Reference proteome</keyword>
<dbReference type="PANTHER" id="PTHR32235:SF1">
    <property type="entry name" value="NON-HOMOLOGOUS END-JOINING FACTOR 1"/>
    <property type="match status" value="1"/>
</dbReference>
<evidence type="ECO:0000313" key="12">
    <source>
        <dbReference type="Proteomes" id="UP001152803"/>
    </source>
</evidence>
<dbReference type="FunFam" id="1.10.287.450:FF:000003">
    <property type="entry name" value="Non-homologous end-joining factor 1"/>
    <property type="match status" value="1"/>
</dbReference>
<gene>
    <name evidence="11" type="ORF">COCON_G00195050</name>
</gene>
<evidence type="ECO:0000256" key="2">
    <source>
        <dbReference type="ARBA" id="ARBA00022763"/>
    </source>
</evidence>
<dbReference type="InterPro" id="IPR038051">
    <property type="entry name" value="XRCC4-like_N_sf"/>
</dbReference>
<keyword evidence="5" id="KW-0539">Nucleus</keyword>
<proteinExistence type="inferred from homology"/>
<comment type="caution">
    <text evidence="11">The sequence shown here is derived from an EMBL/GenBank/DDBJ whole genome shotgun (WGS) entry which is preliminary data.</text>
</comment>
<organism evidence="11 12">
    <name type="scientific">Conger conger</name>
    <name type="common">Conger eel</name>
    <name type="synonym">Muraena conger</name>
    <dbReference type="NCBI Taxonomy" id="82655"/>
    <lineage>
        <taxon>Eukaryota</taxon>
        <taxon>Metazoa</taxon>
        <taxon>Chordata</taxon>
        <taxon>Craniata</taxon>
        <taxon>Vertebrata</taxon>
        <taxon>Euteleostomi</taxon>
        <taxon>Actinopterygii</taxon>
        <taxon>Neopterygii</taxon>
        <taxon>Teleostei</taxon>
        <taxon>Anguilliformes</taxon>
        <taxon>Congridae</taxon>
        <taxon>Conger</taxon>
    </lineage>
</organism>
<sequence length="325" mass="35551">MVSVGVSEDLLREQSWVPVCLGGVQLLAKSWFADTAYRLLLSDLQCVWEEEMDAAAIQDRAQDLNKRLRAPVSAFFSHLCTVACPRLTGGGGGELEENVDPAEFSLLRSHDCLDVRLKSELAGVPFYWEFRCTPAAVTVVCRHFVQPLLAVSRVLQRQVGELGALLSRKDAEIQDYKENGAELSRARLKTEVFEEQSYREGFIAQALPQVCAAQDELAFDTELQELYTAVTAHRSGRKRKSSDSRAPGDPLPKRQSPPEAPSRSTVPGAELGSAVGQAESRSAGSEPGPGSAEVPQHDQTAPLNQAPSDRPVSRPRKKKALGLFR</sequence>
<dbReference type="Proteomes" id="UP001152803">
    <property type="component" value="Unassembled WGS sequence"/>
</dbReference>
<keyword evidence="3" id="KW-0238">DNA-binding</keyword>
<evidence type="ECO:0000259" key="9">
    <source>
        <dbReference type="Pfam" id="PF09302"/>
    </source>
</evidence>
<dbReference type="InterPro" id="IPR053829">
    <property type="entry name" value="XLF-like_CC"/>
</dbReference>
<feature type="compositionally biased region" description="Polar residues" evidence="8">
    <location>
        <begin position="297"/>
        <end position="307"/>
    </location>
</feature>
<keyword evidence="2" id="KW-0227">DNA damage</keyword>
<dbReference type="InterPro" id="IPR015381">
    <property type="entry name" value="XLF-like_N"/>
</dbReference>